<accession>A0AB73U510</accession>
<dbReference type="AlphaFoldDB" id="A0AB73U510"/>
<feature type="region of interest" description="Disordered" evidence="2">
    <location>
        <begin position="194"/>
        <end position="223"/>
    </location>
</feature>
<gene>
    <name evidence="4" type="ORF">FJK96_18085</name>
</gene>
<dbReference type="Pfam" id="PF05065">
    <property type="entry name" value="Phage_capsid"/>
    <property type="match status" value="1"/>
</dbReference>
<reference evidence="4 5" key="1">
    <citation type="submission" date="2019-06" db="EMBL/GenBank/DDBJ databases">
        <title>Whole geneome sequnce of Mycobacteroides chelonae M77 isolated from bovine milk from Meghalaya, India.</title>
        <authorList>
            <person name="Vise E."/>
            <person name="Das S."/>
            <person name="Garg A."/>
            <person name="Ghatak S."/>
            <person name="Shakuntala I."/>
            <person name="Milton A.A.P."/>
            <person name="Karam A."/>
            <person name="Sanjukta R."/>
            <person name="Puro K."/>
            <person name="Sen A."/>
        </authorList>
    </citation>
    <scope>NUCLEOTIDE SEQUENCE [LARGE SCALE GENOMIC DNA]</scope>
    <source>
        <strain evidence="4 5">M77</strain>
    </source>
</reference>
<dbReference type="InterPro" id="IPR024455">
    <property type="entry name" value="Phage_capsid"/>
</dbReference>
<dbReference type="Gene3D" id="3.30.2320.10">
    <property type="entry name" value="hypothetical protein PF0899 domain"/>
    <property type="match status" value="1"/>
</dbReference>
<dbReference type="EMBL" id="CP041150">
    <property type="protein sequence ID" value="QDF71875.1"/>
    <property type="molecule type" value="Genomic_DNA"/>
</dbReference>
<evidence type="ECO:0000256" key="2">
    <source>
        <dbReference type="SAM" id="MobiDB-lite"/>
    </source>
</evidence>
<dbReference type="SUPFAM" id="SSF56563">
    <property type="entry name" value="Major capsid protein gp5"/>
    <property type="match status" value="1"/>
</dbReference>
<protein>
    <submittedName>
        <fullName evidence="4">Phage major capsid protein</fullName>
    </submittedName>
</protein>
<dbReference type="RefSeq" id="WP_075908172.1">
    <property type="nucleotide sequence ID" value="NZ_CP041150.1"/>
</dbReference>
<name>A0AB73U510_MYCCH</name>
<comment type="subcellular location">
    <subcellularLocation>
        <location evidence="1">Virion</location>
    </subcellularLocation>
</comment>
<feature type="domain" description="Phage capsid-like C-terminal" evidence="3">
    <location>
        <begin position="149"/>
        <end position="433"/>
    </location>
</feature>
<feature type="compositionally biased region" description="Low complexity" evidence="2">
    <location>
        <begin position="195"/>
        <end position="216"/>
    </location>
</feature>
<dbReference type="Gene3D" id="3.30.2400.10">
    <property type="entry name" value="Major capsid protein gp5"/>
    <property type="match status" value="1"/>
</dbReference>
<organism evidence="4 5">
    <name type="scientific">Mycobacteroides chelonae</name>
    <name type="common">Mycobacterium chelonae</name>
    <dbReference type="NCBI Taxonomy" id="1774"/>
    <lineage>
        <taxon>Bacteria</taxon>
        <taxon>Bacillati</taxon>
        <taxon>Actinomycetota</taxon>
        <taxon>Actinomycetes</taxon>
        <taxon>Mycobacteriales</taxon>
        <taxon>Mycobacteriaceae</taxon>
        <taxon>Mycobacteroides</taxon>
    </lineage>
</organism>
<evidence type="ECO:0000313" key="4">
    <source>
        <dbReference type="EMBL" id="QDF71875.1"/>
    </source>
</evidence>
<dbReference type="Proteomes" id="UP000317728">
    <property type="component" value="Chromosome"/>
</dbReference>
<evidence type="ECO:0000313" key="5">
    <source>
        <dbReference type="Proteomes" id="UP000317728"/>
    </source>
</evidence>
<dbReference type="NCBIfam" id="TIGR01554">
    <property type="entry name" value="major_cap_HK97"/>
    <property type="match status" value="1"/>
</dbReference>
<sequence>MLTKTKLDDLKGEAQKAVADARQIAEKALESGWNDDMTADYDRHMAKGKDLLDQIKVARRDRDLLDAAKAMADEIGLPEGVKGDLDAQGLAVPVRERVKSLGLQVIESPEFKAMMSTFPDGRVPEKSRVQSSPIAMKGLFVGGNDTSAGAFVVPDQSGIVETLGRKPLVVRDLVSVRRTGSDVVEYIEQTAHTNAAAPVPEATSSAAPTAPDSAGPLVRNPNGGYKPEGSWSYARKQANVKTIAEWVPATKRSLSDVGALEGLINDELALDVKDAEERQLLVGDGSGENFTGINSWSGIQTQAFTTDLFTTTRKAITKARTVGRVNPNAWVMNPTDAETIDLLRNAQGDFYYGGPFAIGQRTLWGRPIVEAEDQPAGVPLLGDFSKAVVWDREQTTVTISDSHEDFFTRNMVAVLAEERLAFAVTRPTAFVKVALS</sequence>
<evidence type="ECO:0000259" key="3">
    <source>
        <dbReference type="Pfam" id="PF05065"/>
    </source>
</evidence>
<proteinExistence type="predicted"/>
<evidence type="ECO:0000256" key="1">
    <source>
        <dbReference type="ARBA" id="ARBA00004328"/>
    </source>
</evidence>
<dbReference type="InterPro" id="IPR054612">
    <property type="entry name" value="Phage_capsid-like_C"/>
</dbReference>